<name>A0A8B8UN43_SACPA</name>
<protein>
    <submittedName>
        <fullName evidence="3">Ack1p</fullName>
    </submittedName>
</protein>
<dbReference type="InterPro" id="IPR051726">
    <property type="entry name" value="Chitin_Synth_Reg"/>
</dbReference>
<keyword evidence="1" id="KW-0677">Repeat</keyword>
<dbReference type="SUPFAM" id="SSF81901">
    <property type="entry name" value="HCP-like"/>
    <property type="match status" value="2"/>
</dbReference>
<feature type="compositionally biased region" description="Basic and acidic residues" evidence="2">
    <location>
        <begin position="217"/>
        <end position="229"/>
    </location>
</feature>
<dbReference type="VEuPathDB" id="FungiDB:SPAR_D00430"/>
<evidence type="ECO:0000256" key="1">
    <source>
        <dbReference type="ARBA" id="ARBA00022737"/>
    </source>
</evidence>
<dbReference type="GeneID" id="54629290"/>
<dbReference type="RefSeq" id="XP_033765076.1">
    <property type="nucleotide sequence ID" value="XM_033909185.1"/>
</dbReference>
<proteinExistence type="predicted"/>
<dbReference type="PANTHER" id="PTHR46430:SF3">
    <property type="entry name" value="ACTIVATOR OF C KINASE PROTEIN 1"/>
    <property type="match status" value="1"/>
</dbReference>
<evidence type="ECO:0000313" key="3">
    <source>
        <dbReference type="RefSeq" id="XP_033765076.1"/>
    </source>
</evidence>
<dbReference type="OrthoDB" id="272077at2759"/>
<reference evidence="3" key="4">
    <citation type="submission" date="2025-08" db="UniProtKB">
        <authorList>
            <consortium name="RefSeq"/>
        </authorList>
    </citation>
    <scope>IDENTIFICATION</scope>
    <source>
        <strain evidence="3">CBS432</strain>
    </source>
</reference>
<dbReference type="InterPro" id="IPR006597">
    <property type="entry name" value="Sel1-like"/>
</dbReference>
<reference evidence="3" key="3">
    <citation type="submission" date="2025-07" db="EMBL/GenBank/DDBJ databases">
        <authorList>
            <consortium name="NCBI Genome Project"/>
        </authorList>
    </citation>
    <scope>NUCLEOTIDE SEQUENCE</scope>
    <source>
        <strain evidence="3">CBS432</strain>
    </source>
</reference>
<dbReference type="SMART" id="SM00671">
    <property type="entry name" value="SEL1"/>
    <property type="match status" value="7"/>
</dbReference>
<dbReference type="InterPro" id="IPR011990">
    <property type="entry name" value="TPR-like_helical_dom_sf"/>
</dbReference>
<accession>A0A8B8UN43</accession>
<sequence>MVNQGQPQPNLYDKHINMFPPVRVRESSHKLGNVNSDRHASPAQNVVPAPYPVDDSIVELTPAIPFTSPSSSSSLSLPLSALNFTDSNADGGQLGTPVTINSNNGMDIFNYKPAGEIGDANNSINSTGNRYELPFNFSSTKGSLGSPAAHDASISGGGRISEPVRDNSAPPPYEESESRILQEKVYRTEEKVPIRSLDNTSVASQTTNQSTTSSIAKTKDNDFSSGKDKLSSYSPEALAFYQVYKKTIADSLKFTPEIQMQWCETLLEYAFKEDFISQYNINAEKLKRSLRPEEMLKNQKVILEHSFKVLAKLITLKWPPAMYLMGTLYSHQPYLPIKNKNIVIKNDEKALEYYCKAAKLNNSDACYRAGICFEYQRGTSSLDPSPTREQCIKKAFQYYQKGAEVCSNSACMYKLGMSHLYGLNMQKTDVLLAIKWFDEAAQKGDSPQTLYELGKIYEFSVLPSEIQNLLFANGVRKDSHLAIKYYQQCAKDFGYPLAQWKLGNCYEFGDLGLPVVAKKSICWYSKAAAAQPRGNPMAMLSLSGWYLTGAASVLKPNNIEALNWALKSSKCSDGKLARTEFALGFYYEKGIGCEVDLNMAKQYYQRAARMGFRKAIDALRNLTN</sequence>
<dbReference type="KEGG" id="spao:SPAR_D00430"/>
<dbReference type="Gene3D" id="1.25.40.10">
    <property type="entry name" value="Tetratricopeptide repeat domain"/>
    <property type="match status" value="2"/>
</dbReference>
<dbReference type="PANTHER" id="PTHR46430">
    <property type="entry name" value="PROTEIN SKT5-RELATED"/>
    <property type="match status" value="1"/>
</dbReference>
<feature type="compositionally biased region" description="Low complexity" evidence="2">
    <location>
        <begin position="199"/>
        <end position="214"/>
    </location>
</feature>
<feature type="region of interest" description="Disordered" evidence="2">
    <location>
        <begin position="142"/>
        <end position="229"/>
    </location>
</feature>
<dbReference type="AlphaFoldDB" id="A0A8B8UN43"/>
<dbReference type="Pfam" id="PF08238">
    <property type="entry name" value="Sel1"/>
    <property type="match status" value="7"/>
</dbReference>
<evidence type="ECO:0000256" key="2">
    <source>
        <dbReference type="SAM" id="MobiDB-lite"/>
    </source>
</evidence>
<reference evidence="3" key="1">
    <citation type="journal article" date="2017" name="Nat. Genet.">
        <title>Contrasting evolutionary genome dynamics between domesticated and wild yeasts.</title>
        <authorList>
            <person name="Yue J.X."/>
            <person name="Li J."/>
            <person name="Aigrain L."/>
            <person name="Hallin J."/>
            <person name="Persson K."/>
            <person name="Oliver K."/>
            <person name="Bergstrom A."/>
            <person name="Coupland P."/>
            <person name="Warringer J."/>
            <person name="Lagomarsino M.C."/>
            <person name="Fischer G."/>
            <person name="Durbin R."/>
            <person name="Liti G."/>
        </authorList>
    </citation>
    <scope>NUCLEOTIDE SEQUENCE</scope>
    <source>
        <strain evidence="3">CBS432</strain>
    </source>
</reference>
<gene>
    <name evidence="3" type="primary">ACK1</name>
    <name evidence="3" type="ORF">SPAR_D00430</name>
</gene>
<feature type="compositionally biased region" description="Basic and acidic residues" evidence="2">
    <location>
        <begin position="176"/>
        <end position="193"/>
    </location>
</feature>
<reference evidence="3" key="2">
    <citation type="submission" date="2020-01" db="EMBL/GenBank/DDBJ databases">
        <title>Population-level Yeast Reference Genomes.</title>
        <authorList>
            <person name="Yue J.-X."/>
        </authorList>
    </citation>
    <scope>NUCLEOTIDE SEQUENCE</scope>
    <source>
        <strain evidence="3">CBS432</strain>
    </source>
</reference>
<organism evidence="3">
    <name type="scientific">Saccharomyces paradoxus</name>
    <name type="common">Yeast</name>
    <name type="synonym">Saccharomyces douglasii</name>
    <dbReference type="NCBI Taxonomy" id="27291"/>
    <lineage>
        <taxon>Eukaryota</taxon>
        <taxon>Fungi</taxon>
        <taxon>Dikarya</taxon>
        <taxon>Ascomycota</taxon>
        <taxon>Saccharomycotina</taxon>
        <taxon>Saccharomycetes</taxon>
        <taxon>Saccharomycetales</taxon>
        <taxon>Saccharomycetaceae</taxon>
        <taxon>Saccharomyces</taxon>
    </lineage>
</organism>